<proteinExistence type="predicted"/>
<organism evidence="1 2">
    <name type="scientific">Trifolium medium</name>
    <dbReference type="NCBI Taxonomy" id="97028"/>
    <lineage>
        <taxon>Eukaryota</taxon>
        <taxon>Viridiplantae</taxon>
        <taxon>Streptophyta</taxon>
        <taxon>Embryophyta</taxon>
        <taxon>Tracheophyta</taxon>
        <taxon>Spermatophyta</taxon>
        <taxon>Magnoliopsida</taxon>
        <taxon>eudicotyledons</taxon>
        <taxon>Gunneridae</taxon>
        <taxon>Pentapetalae</taxon>
        <taxon>rosids</taxon>
        <taxon>fabids</taxon>
        <taxon>Fabales</taxon>
        <taxon>Fabaceae</taxon>
        <taxon>Papilionoideae</taxon>
        <taxon>50 kb inversion clade</taxon>
        <taxon>NPAAA clade</taxon>
        <taxon>Hologalegina</taxon>
        <taxon>IRL clade</taxon>
        <taxon>Trifolieae</taxon>
        <taxon>Trifolium</taxon>
    </lineage>
</organism>
<feature type="non-terminal residue" evidence="1">
    <location>
        <position position="38"/>
    </location>
</feature>
<accession>A0A392PWI0</accession>
<protein>
    <submittedName>
        <fullName evidence="1">Uncharacterized protein</fullName>
    </submittedName>
</protein>
<sequence length="38" mass="4346">MSPQPTLTSYRLLFRRFARTATKYHSDASFLDARPTAA</sequence>
<evidence type="ECO:0000313" key="1">
    <source>
        <dbReference type="EMBL" id="MCI16473.1"/>
    </source>
</evidence>
<evidence type="ECO:0000313" key="2">
    <source>
        <dbReference type="Proteomes" id="UP000265520"/>
    </source>
</evidence>
<keyword evidence="2" id="KW-1185">Reference proteome</keyword>
<reference evidence="1 2" key="1">
    <citation type="journal article" date="2018" name="Front. Plant Sci.">
        <title>Red Clover (Trifolium pratense) and Zigzag Clover (T. medium) - A Picture of Genomic Similarities and Differences.</title>
        <authorList>
            <person name="Dluhosova J."/>
            <person name="Istvanek J."/>
            <person name="Nedelnik J."/>
            <person name="Repkova J."/>
        </authorList>
    </citation>
    <scope>NUCLEOTIDE SEQUENCE [LARGE SCALE GENOMIC DNA]</scope>
    <source>
        <strain evidence="2">cv. 10/8</strain>
        <tissue evidence="1">Leaf</tissue>
    </source>
</reference>
<name>A0A392PWI0_9FABA</name>
<dbReference type="Proteomes" id="UP000265520">
    <property type="component" value="Unassembled WGS sequence"/>
</dbReference>
<dbReference type="AlphaFoldDB" id="A0A392PWI0"/>
<dbReference type="EMBL" id="LXQA010101026">
    <property type="protein sequence ID" value="MCI16473.1"/>
    <property type="molecule type" value="Genomic_DNA"/>
</dbReference>
<comment type="caution">
    <text evidence="1">The sequence shown here is derived from an EMBL/GenBank/DDBJ whole genome shotgun (WGS) entry which is preliminary data.</text>
</comment>